<evidence type="ECO:0000313" key="1">
    <source>
        <dbReference type="EMBL" id="KJV07548.1"/>
    </source>
</evidence>
<proteinExistence type="predicted"/>
<evidence type="ECO:0000313" key="2">
    <source>
        <dbReference type="Proteomes" id="UP000033684"/>
    </source>
</evidence>
<gene>
    <name evidence="1" type="ORF">VZ94_04160</name>
</gene>
<comment type="caution">
    <text evidence="1">The sequence shown here is derived from an EMBL/GenBank/DDBJ whole genome shotgun (WGS) entry which is preliminary data.</text>
</comment>
<protein>
    <submittedName>
        <fullName evidence="1">Uncharacterized protein</fullName>
    </submittedName>
</protein>
<accession>A0A0F3IM44</accession>
<reference evidence="1 2" key="2">
    <citation type="journal article" date="2016" name="Microb. Ecol.">
        <title>Genome Characteristics of a Novel Type I Methanotroph (Sn10-6) Isolated from a Flooded Indian Rice Field.</title>
        <authorList>
            <person name="Rahalkar M.C."/>
            <person name="Pandit P.S."/>
            <person name="Dhakephalkar P.K."/>
            <person name="Pore S."/>
            <person name="Arora P."/>
            <person name="Kapse N."/>
        </authorList>
    </citation>
    <scope>NUCLEOTIDE SEQUENCE [LARGE SCALE GENOMIC DNA]</scope>
    <source>
        <strain evidence="1 2">Sn10-6</strain>
    </source>
</reference>
<dbReference type="AlphaFoldDB" id="A0A0F3IM44"/>
<dbReference type="PATRIC" id="fig|1632867.3.peg.3556"/>
<reference evidence="2" key="1">
    <citation type="submission" date="2015-03" db="EMBL/GenBank/DDBJ databases">
        <title>Draft genome sequence of a novel methanotroph (Sn10-6) isolated from flooded ricefield rhizosphere in India.</title>
        <authorList>
            <person name="Pandit P.S."/>
            <person name="Pore S.D."/>
            <person name="Arora P."/>
            <person name="Kapse N.G."/>
            <person name="Dhakephalkar P.K."/>
            <person name="Rahalkar M.C."/>
        </authorList>
    </citation>
    <scope>NUCLEOTIDE SEQUENCE [LARGE SCALE GENOMIC DNA]</scope>
    <source>
        <strain evidence="2">Sn10-6</strain>
    </source>
</reference>
<sequence>MNYVVAIARCDIGKHPDGGAYQLIGNPAAIPEAPAVLLDMLQHWDDWKPCLDSALGIPEPHKIAPHTPQQGEQLPNWRNPIQEFNQSCCVSDVLMRNGYKPTGKDRFIRPAVHLKHPAR</sequence>
<dbReference type="EMBL" id="LAJX01000029">
    <property type="protein sequence ID" value="KJV07548.1"/>
    <property type="molecule type" value="Genomic_DNA"/>
</dbReference>
<dbReference type="Proteomes" id="UP000033684">
    <property type="component" value="Unassembled WGS sequence"/>
</dbReference>
<organism evidence="1 2">
    <name type="scientific">Methylocucumis oryzae</name>
    <dbReference type="NCBI Taxonomy" id="1632867"/>
    <lineage>
        <taxon>Bacteria</taxon>
        <taxon>Pseudomonadati</taxon>
        <taxon>Pseudomonadota</taxon>
        <taxon>Gammaproteobacteria</taxon>
        <taxon>Methylococcales</taxon>
        <taxon>Methylococcaceae</taxon>
        <taxon>Methylocucumis</taxon>
    </lineage>
</organism>
<name>A0A0F3IM44_9GAMM</name>
<keyword evidence="2" id="KW-1185">Reference proteome</keyword>